<evidence type="ECO:0000313" key="5">
    <source>
        <dbReference type="EMBL" id="KAB0791478.1"/>
    </source>
</evidence>
<dbReference type="Pfam" id="PF13855">
    <property type="entry name" value="LRR_8"/>
    <property type="match status" value="5"/>
</dbReference>
<evidence type="ECO:0000256" key="3">
    <source>
        <dbReference type="ARBA" id="ARBA00022737"/>
    </source>
</evidence>
<dbReference type="InterPro" id="IPR050328">
    <property type="entry name" value="Dev_Immune_Receptor"/>
</dbReference>
<dbReference type="InterPro" id="IPR001611">
    <property type="entry name" value="Leu-rich_rpt"/>
</dbReference>
<accession>A0A5N4A2H2</accession>
<evidence type="ECO:0000313" key="6">
    <source>
        <dbReference type="Proteomes" id="UP000327044"/>
    </source>
</evidence>
<dbReference type="FunFam" id="3.80.10.10:FF:000770">
    <property type="entry name" value="Uncharacterized protein"/>
    <property type="match status" value="1"/>
</dbReference>
<reference evidence="5 6" key="1">
    <citation type="journal article" date="2018" name="Elife">
        <title>Firefly genomes illuminate parallel origins of bioluminescence in beetles.</title>
        <authorList>
            <person name="Fallon T.R."/>
            <person name="Lower S.E."/>
            <person name="Chang C.H."/>
            <person name="Bessho-Uehara M."/>
            <person name="Martin G.J."/>
            <person name="Bewick A.J."/>
            <person name="Behringer M."/>
            <person name="Debat H.J."/>
            <person name="Wong I."/>
            <person name="Day J.C."/>
            <person name="Suvorov A."/>
            <person name="Silva C.J."/>
            <person name="Stanger-Hall K.F."/>
            <person name="Hall D.W."/>
            <person name="Schmitz R.J."/>
            <person name="Nelson D.R."/>
            <person name="Lewis S.M."/>
            <person name="Shigenobu S."/>
            <person name="Bybee S.M."/>
            <person name="Larracuente A.M."/>
            <person name="Oba Y."/>
            <person name="Weng J.K."/>
        </authorList>
    </citation>
    <scope>NUCLEOTIDE SEQUENCE [LARGE SCALE GENOMIC DNA]</scope>
    <source>
        <strain evidence="5">1611_PpyrPB1</strain>
        <tissue evidence="5">Whole body</tissue>
    </source>
</reference>
<dbReference type="Proteomes" id="UP000327044">
    <property type="component" value="Unassembled WGS sequence"/>
</dbReference>
<evidence type="ECO:0008006" key="7">
    <source>
        <dbReference type="Google" id="ProtNLM"/>
    </source>
</evidence>
<dbReference type="Gene3D" id="3.80.10.10">
    <property type="entry name" value="Ribonuclease Inhibitor"/>
    <property type="match status" value="4"/>
</dbReference>
<dbReference type="InterPro" id="IPR032675">
    <property type="entry name" value="LRR_dom_sf"/>
</dbReference>
<dbReference type="InterPro" id="IPR003591">
    <property type="entry name" value="Leu-rich_rpt_typical-subtyp"/>
</dbReference>
<dbReference type="PROSITE" id="PS51450">
    <property type="entry name" value="LRR"/>
    <property type="match status" value="5"/>
</dbReference>
<dbReference type="AlphaFoldDB" id="A0A5N4A2H2"/>
<dbReference type="Pfam" id="PF13306">
    <property type="entry name" value="LRR_5"/>
    <property type="match status" value="1"/>
</dbReference>
<dbReference type="InParanoid" id="A0A5N4A2H2"/>
<keyword evidence="6" id="KW-1185">Reference proteome</keyword>
<comment type="caution">
    <text evidence="5">The sequence shown here is derived from an EMBL/GenBank/DDBJ whole genome shotgun (WGS) entry which is preliminary data.</text>
</comment>
<name>A0A5N4A2H2_PHOPY</name>
<keyword evidence="2" id="KW-0732">Signal</keyword>
<keyword evidence="1" id="KW-0433">Leucine-rich repeat</keyword>
<dbReference type="PANTHER" id="PTHR24373:SF383">
    <property type="entry name" value="LEUCINE-RICH REPEAT-CONTAINING PROTEIN 15-LIKE"/>
    <property type="match status" value="1"/>
</dbReference>
<dbReference type="EMBL" id="VVIM01000011">
    <property type="protein sequence ID" value="KAB0791478.1"/>
    <property type="molecule type" value="Genomic_DNA"/>
</dbReference>
<evidence type="ECO:0000256" key="2">
    <source>
        <dbReference type="ARBA" id="ARBA00022729"/>
    </source>
</evidence>
<evidence type="ECO:0000256" key="1">
    <source>
        <dbReference type="ARBA" id="ARBA00022614"/>
    </source>
</evidence>
<gene>
    <name evidence="5" type="ORF">PPYR_03278</name>
</gene>
<dbReference type="GO" id="GO:0005615">
    <property type="term" value="C:extracellular space"/>
    <property type="evidence" value="ECO:0007669"/>
    <property type="project" value="TreeGrafter"/>
</dbReference>
<dbReference type="SUPFAM" id="SSF52058">
    <property type="entry name" value="L domain-like"/>
    <property type="match status" value="2"/>
</dbReference>
<proteinExistence type="predicted"/>
<dbReference type="SMART" id="SM00369">
    <property type="entry name" value="LRR_TYP"/>
    <property type="match status" value="15"/>
</dbReference>
<keyword evidence="4" id="KW-0325">Glycoprotein</keyword>
<dbReference type="PANTHER" id="PTHR24373">
    <property type="entry name" value="SLIT RELATED LEUCINE-RICH REPEAT NEURONAL PROTEIN"/>
    <property type="match status" value="1"/>
</dbReference>
<protein>
    <recommendedName>
        <fullName evidence="7">LRRCT domain-containing protein</fullName>
    </recommendedName>
</protein>
<dbReference type="InterPro" id="IPR026906">
    <property type="entry name" value="LRR_5"/>
</dbReference>
<evidence type="ECO:0000256" key="4">
    <source>
        <dbReference type="ARBA" id="ARBA00023180"/>
    </source>
</evidence>
<organism evidence="5 6">
    <name type="scientific">Photinus pyralis</name>
    <name type="common">Common eastern firefly</name>
    <name type="synonym">Lampyris pyralis</name>
    <dbReference type="NCBI Taxonomy" id="7054"/>
    <lineage>
        <taxon>Eukaryota</taxon>
        <taxon>Metazoa</taxon>
        <taxon>Ecdysozoa</taxon>
        <taxon>Arthropoda</taxon>
        <taxon>Hexapoda</taxon>
        <taxon>Insecta</taxon>
        <taxon>Pterygota</taxon>
        <taxon>Neoptera</taxon>
        <taxon>Endopterygota</taxon>
        <taxon>Coleoptera</taxon>
        <taxon>Polyphaga</taxon>
        <taxon>Elateriformia</taxon>
        <taxon>Elateroidea</taxon>
        <taxon>Lampyridae</taxon>
        <taxon>Lampyrinae</taxon>
        <taxon>Photinus</taxon>
    </lineage>
</organism>
<sequence length="526" mass="60081">MVNATIINYLMLLSNSFTDIPEYGLTSHMGVDYYDARNENGLSQLIRRVPEGLDRHYVLNVKIGANVPLNPRTFEDLQKLEILNLVLETPIVPDDIFSRLYSLKCLTIWGEFETVDKRALHGLQNLEQLQLSRSNHFPSRVFDCLRSVKLLDLSWNTIANVTSLFHADLPQLSFLLLGGNQIRQLSVDNFNKVPNLKKLNLDNNQISMIEPGSLSMAKLGKLTLRHNALRSLHEAMLPNLPGLIHVDLQNNHIREIHPETFARNPRLDTLFLGHNQLESLNWLSYGLVHASTLYLNNNQLSALQQADFENSRRLQVINLSHNNISTVEFGTLDDLHNLTHLDLSHNRLEHLDRSLFSRAIHLQYLNLSHNEIADFDPILFGQNTKLKSLHLSHNKIRKLPPGAFASLDSLWYLHLDHNRIQSLSSYGFLRLANLWGLNLAHNNISVINGRAFYGLKHLGKLFLNNNSLERVGATTFAGLRYLQRMNLYGNRFECVNEGVFQHLRRAKIVVDDGKVKVKCAKSQSFV</sequence>
<keyword evidence="3" id="KW-0677">Repeat</keyword>
<dbReference type="GO" id="GO:0031012">
    <property type="term" value="C:extracellular matrix"/>
    <property type="evidence" value="ECO:0007669"/>
    <property type="project" value="TreeGrafter"/>
</dbReference>